<dbReference type="SMART" id="SM00640">
    <property type="entry name" value="Glyco_32"/>
    <property type="match status" value="1"/>
</dbReference>
<dbReference type="Proteomes" id="UP000438760">
    <property type="component" value="Unassembled WGS sequence"/>
</dbReference>
<dbReference type="InterPro" id="IPR023296">
    <property type="entry name" value="Glyco_hydro_beta-prop_sf"/>
</dbReference>
<dbReference type="SUPFAM" id="SSF49899">
    <property type="entry name" value="Concanavalin A-like lectins/glucanases"/>
    <property type="match status" value="1"/>
</dbReference>
<keyword evidence="8" id="KW-1185">Reference proteome</keyword>
<dbReference type="GO" id="GO:0005737">
    <property type="term" value="C:cytoplasm"/>
    <property type="evidence" value="ECO:0007669"/>
    <property type="project" value="TreeGrafter"/>
</dbReference>
<dbReference type="RefSeq" id="WP_155090642.1">
    <property type="nucleotide sequence ID" value="NZ_CP102754.1"/>
</dbReference>
<dbReference type="AlphaFoldDB" id="A0A6I3LDH5"/>
<dbReference type="InterPro" id="IPR013148">
    <property type="entry name" value="Glyco_hydro_32_N"/>
</dbReference>
<reference evidence="7 8" key="1">
    <citation type="submission" date="2019-11" db="EMBL/GenBank/DDBJ databases">
        <title>Genome of Strain BIT-d1.</title>
        <authorList>
            <person name="Yang Y."/>
        </authorList>
    </citation>
    <scope>NUCLEOTIDE SEQUENCE [LARGE SCALE GENOMIC DNA]</scope>
    <source>
        <strain evidence="7 8">BIT-d1</strain>
    </source>
</reference>
<evidence type="ECO:0000256" key="2">
    <source>
        <dbReference type="ARBA" id="ARBA00022801"/>
    </source>
</evidence>
<dbReference type="EMBL" id="WMJX01000001">
    <property type="protein sequence ID" value="MTG96588.1"/>
    <property type="molecule type" value="Genomic_DNA"/>
</dbReference>
<dbReference type="InterPro" id="IPR001362">
    <property type="entry name" value="Glyco_hydro_32"/>
</dbReference>
<dbReference type="GO" id="GO:0005987">
    <property type="term" value="P:sucrose catabolic process"/>
    <property type="evidence" value="ECO:0007669"/>
    <property type="project" value="TreeGrafter"/>
</dbReference>
<comment type="caution">
    <text evidence="7">The sequence shown here is derived from an EMBL/GenBank/DDBJ whole genome shotgun (WGS) entry which is preliminary data.</text>
</comment>
<dbReference type="SUPFAM" id="SSF75005">
    <property type="entry name" value="Arabinanase/levansucrase/invertase"/>
    <property type="match status" value="1"/>
</dbReference>
<dbReference type="Gene3D" id="2.115.10.20">
    <property type="entry name" value="Glycosyl hydrolase domain, family 43"/>
    <property type="match status" value="1"/>
</dbReference>
<dbReference type="Pfam" id="PF08244">
    <property type="entry name" value="Glyco_hydro_32C"/>
    <property type="match status" value="1"/>
</dbReference>
<evidence type="ECO:0000313" key="8">
    <source>
        <dbReference type="Proteomes" id="UP000438760"/>
    </source>
</evidence>
<gene>
    <name evidence="7" type="ORF">GJV76_00270</name>
</gene>
<keyword evidence="2 4" id="KW-0378">Hydrolase</keyword>
<dbReference type="CDD" id="cd18622">
    <property type="entry name" value="GH32_Inu-like"/>
    <property type="match status" value="1"/>
</dbReference>
<dbReference type="Gene3D" id="2.60.120.560">
    <property type="entry name" value="Exo-inulinase, domain 1"/>
    <property type="match status" value="1"/>
</dbReference>
<dbReference type="PANTHER" id="PTHR42800:SF1">
    <property type="entry name" value="EXOINULINASE INUD (AFU_ORTHOLOGUE AFUA_5G00480)"/>
    <property type="match status" value="1"/>
</dbReference>
<evidence type="ECO:0000259" key="6">
    <source>
        <dbReference type="Pfam" id="PF08244"/>
    </source>
</evidence>
<dbReference type="OrthoDB" id="9759709at2"/>
<dbReference type="InterPro" id="IPR013189">
    <property type="entry name" value="Glyco_hydro_32_C"/>
</dbReference>
<organism evidence="7 8">
    <name type="scientific">Myroides albus</name>
    <dbReference type="NCBI Taxonomy" id="2562892"/>
    <lineage>
        <taxon>Bacteria</taxon>
        <taxon>Pseudomonadati</taxon>
        <taxon>Bacteroidota</taxon>
        <taxon>Flavobacteriia</taxon>
        <taxon>Flavobacteriales</taxon>
        <taxon>Flavobacteriaceae</taxon>
        <taxon>Myroides</taxon>
    </lineage>
</organism>
<protein>
    <submittedName>
        <fullName evidence="7">Uncharacterized protein</fullName>
    </submittedName>
</protein>
<accession>A0A6I3LDH5</accession>
<keyword evidence="3 4" id="KW-0326">Glycosidase</keyword>
<evidence type="ECO:0000256" key="3">
    <source>
        <dbReference type="ARBA" id="ARBA00023295"/>
    </source>
</evidence>
<feature type="domain" description="Glycosyl hydrolase family 32 N-terminal" evidence="5">
    <location>
        <begin position="103"/>
        <end position="398"/>
    </location>
</feature>
<feature type="domain" description="Glycosyl hydrolase family 32 C-terminal" evidence="6">
    <location>
        <begin position="423"/>
        <end position="561"/>
    </location>
</feature>
<dbReference type="GO" id="GO:0004575">
    <property type="term" value="F:sucrose alpha-glucosidase activity"/>
    <property type="evidence" value="ECO:0007669"/>
    <property type="project" value="TreeGrafter"/>
</dbReference>
<evidence type="ECO:0000259" key="5">
    <source>
        <dbReference type="Pfam" id="PF00251"/>
    </source>
</evidence>
<name>A0A6I3LDH5_9FLAO</name>
<proteinExistence type="inferred from homology"/>
<sequence>MKYNQKSLIDITSNFILLPFCNGEPESKVEFISPNKATSLSFTAKITSGKAQYYHPIQVSQFKGQTLKLKIGSENKIKLSELHIAQQEDLPLQIFEKHRPLLHLTAPWGWMDFPFAFSYSNQHYQLHFLNNLHHTDQQHAHWTTVLSKNLMQWQMATNNSEYHHLHNKNVDYIVIDKLNTSNLGKQTTFAFYKYPHKNHKLYLAYKLDTDGNFTQFDNNPIVTSKNGQELSSPKVFYHVQTQNWVMLITMGHSIAIYNSANLLEWQETSVFKYPYTIPSDHWHSPDLFPLQYGSQTKWILMHSTNAQKSKFKAFTLYQVGDFDGSVFKADEDNEVKILDFGRDCYAGTTNSNHPKGKTLWIAWMNNLQYAHKTPTTTFQNAMTLPRILELTKVQKQFIVASFPIKETKQHRVEKQSYPSRLLDKTTTIKSMLENNNGAFEIVLDFDIIDVSTKSFTLTLSNSENEEISYTYHFKKDKIYMNRNRSGQIDFDSKFTSKKIKGPLYEIKKYKTRLIVDKCSTELFINKGKVTMTNLIFPTEPYNQLTLSVEEGSVDISKFNIYQLDL</sequence>
<evidence type="ECO:0000256" key="1">
    <source>
        <dbReference type="ARBA" id="ARBA00009902"/>
    </source>
</evidence>
<dbReference type="InterPro" id="IPR013320">
    <property type="entry name" value="ConA-like_dom_sf"/>
</dbReference>
<dbReference type="PANTHER" id="PTHR42800">
    <property type="entry name" value="EXOINULINASE INUD (AFU_ORTHOLOGUE AFUA_5G00480)"/>
    <property type="match status" value="1"/>
</dbReference>
<evidence type="ECO:0000313" key="7">
    <source>
        <dbReference type="EMBL" id="MTG96588.1"/>
    </source>
</evidence>
<comment type="similarity">
    <text evidence="1 4">Belongs to the glycosyl hydrolase 32 family.</text>
</comment>
<dbReference type="Pfam" id="PF00251">
    <property type="entry name" value="Glyco_hydro_32N"/>
    <property type="match status" value="1"/>
</dbReference>
<evidence type="ECO:0000256" key="4">
    <source>
        <dbReference type="RuleBase" id="RU362110"/>
    </source>
</evidence>